<dbReference type="Ensembl" id="ENSGAGT00000022858.1">
    <property type="protein sequence ID" value="ENSGAGP00000020067.1"/>
    <property type="gene ID" value="ENSGAGG00000014789.1"/>
</dbReference>
<keyword evidence="2" id="KW-1185">Reference proteome</keyword>
<reference evidence="2" key="1">
    <citation type="journal article" date="2017" name="PLoS ONE">
        <title>The Agassiz's desert tortoise genome provides a resource for the conservation of a threatened species.</title>
        <authorList>
            <person name="Tollis M."/>
            <person name="DeNardo D.F."/>
            <person name="Cornelius J.A."/>
            <person name="Dolby G.A."/>
            <person name="Edwards T."/>
            <person name="Henen B.T."/>
            <person name="Karl A.E."/>
            <person name="Murphy R.W."/>
            <person name="Kusumi K."/>
        </authorList>
    </citation>
    <scope>NUCLEOTIDE SEQUENCE [LARGE SCALE GENOMIC DNA]</scope>
</reference>
<organism evidence="1 2">
    <name type="scientific">Gopherus agassizii</name>
    <name type="common">Agassiz's desert tortoise</name>
    <dbReference type="NCBI Taxonomy" id="38772"/>
    <lineage>
        <taxon>Eukaryota</taxon>
        <taxon>Metazoa</taxon>
        <taxon>Chordata</taxon>
        <taxon>Craniata</taxon>
        <taxon>Vertebrata</taxon>
        <taxon>Euteleostomi</taxon>
        <taxon>Archelosauria</taxon>
        <taxon>Testudinata</taxon>
        <taxon>Testudines</taxon>
        <taxon>Cryptodira</taxon>
        <taxon>Durocryptodira</taxon>
        <taxon>Testudinoidea</taxon>
        <taxon>Testudinidae</taxon>
        <taxon>Gopherus</taxon>
    </lineage>
</organism>
<accession>A0A452HY62</accession>
<evidence type="ECO:0000313" key="2">
    <source>
        <dbReference type="Proteomes" id="UP000291020"/>
    </source>
</evidence>
<proteinExistence type="predicted"/>
<dbReference type="STRING" id="38772.ENSGAGP00000020067"/>
<reference evidence="1" key="3">
    <citation type="submission" date="2025-09" db="UniProtKB">
        <authorList>
            <consortium name="Ensembl"/>
        </authorList>
    </citation>
    <scope>IDENTIFICATION</scope>
</reference>
<dbReference type="AlphaFoldDB" id="A0A452HY62"/>
<evidence type="ECO:0000313" key="1">
    <source>
        <dbReference type="Ensembl" id="ENSGAGP00000020067.1"/>
    </source>
</evidence>
<protein>
    <submittedName>
        <fullName evidence="1">Uncharacterized protein</fullName>
    </submittedName>
</protein>
<dbReference type="Proteomes" id="UP000291020">
    <property type="component" value="Unassembled WGS sequence"/>
</dbReference>
<sequence>MCRPIAPYSEAWLSLRCWRGWGSVPGHSQALPFSSSLQGPPRSPGSRGLDGEYVLLCVLGGGEGLHQLREALKILAERVLILETMIGLYGELLVWGWAPSEGQSRTQKAHTRCHQTNSAPCFRPMALLIPWCEQGQ</sequence>
<reference evidence="1" key="2">
    <citation type="submission" date="2025-08" db="UniProtKB">
        <authorList>
            <consortium name="Ensembl"/>
        </authorList>
    </citation>
    <scope>IDENTIFICATION</scope>
</reference>
<name>A0A452HY62_9SAUR</name>